<accession>A0A0M2RD81</accession>
<dbReference type="GO" id="GO:0005737">
    <property type="term" value="C:cytoplasm"/>
    <property type="evidence" value="ECO:0007669"/>
    <property type="project" value="UniProtKB-ARBA"/>
</dbReference>
<dbReference type="NCBIfam" id="NF045485">
    <property type="entry name" value="FPPsyn"/>
    <property type="match status" value="1"/>
</dbReference>
<evidence type="ECO:0000256" key="7">
    <source>
        <dbReference type="RuleBase" id="RU004466"/>
    </source>
</evidence>
<dbReference type="InterPro" id="IPR000092">
    <property type="entry name" value="Polyprenyl_synt"/>
</dbReference>
<protein>
    <submittedName>
        <fullName evidence="8">Farnesyl-diphosphate synthase</fullName>
    </submittedName>
</protein>
<dbReference type="InterPro" id="IPR033749">
    <property type="entry name" value="Polyprenyl_synt_CS"/>
</dbReference>
<dbReference type="GO" id="GO:0016114">
    <property type="term" value="P:terpenoid biosynthetic process"/>
    <property type="evidence" value="ECO:0007669"/>
    <property type="project" value="UniProtKB-ARBA"/>
</dbReference>
<dbReference type="Pfam" id="PF00348">
    <property type="entry name" value="polyprenyl_synt"/>
    <property type="match status" value="1"/>
</dbReference>
<dbReference type="PANTHER" id="PTHR43281">
    <property type="entry name" value="FARNESYL DIPHOSPHATE SYNTHASE"/>
    <property type="match status" value="1"/>
</dbReference>
<keyword evidence="6" id="KW-0414">Isoprene biosynthesis</keyword>
<dbReference type="PROSITE" id="PS00444">
    <property type="entry name" value="POLYPRENYL_SYNTHASE_2"/>
    <property type="match status" value="1"/>
</dbReference>
<dbReference type="SFLD" id="SFLDG01017">
    <property type="entry name" value="Polyprenyl_Transferase_Like"/>
    <property type="match status" value="1"/>
</dbReference>
<name>A0A0M2RD81_9PROT</name>
<keyword evidence="5" id="KW-0460">Magnesium</keyword>
<dbReference type="SUPFAM" id="SSF48576">
    <property type="entry name" value="Terpenoid synthases"/>
    <property type="match status" value="1"/>
</dbReference>
<dbReference type="Proteomes" id="UP000034491">
    <property type="component" value="Unassembled WGS sequence"/>
</dbReference>
<dbReference type="CDD" id="cd00685">
    <property type="entry name" value="Trans_IPPS_HT"/>
    <property type="match status" value="1"/>
</dbReference>
<dbReference type="PROSITE" id="PS00723">
    <property type="entry name" value="POLYPRENYL_SYNTHASE_1"/>
    <property type="match status" value="1"/>
</dbReference>
<evidence type="ECO:0000256" key="6">
    <source>
        <dbReference type="ARBA" id="ARBA00023229"/>
    </source>
</evidence>
<evidence type="ECO:0000256" key="2">
    <source>
        <dbReference type="ARBA" id="ARBA00006706"/>
    </source>
</evidence>
<dbReference type="PATRIC" id="fig|1549748.8.peg.1356"/>
<dbReference type="EMBL" id="LANI01000002">
    <property type="protein sequence ID" value="KKJ78409.1"/>
    <property type="molecule type" value="Genomic_DNA"/>
</dbReference>
<keyword evidence="4" id="KW-0479">Metal-binding</keyword>
<evidence type="ECO:0000256" key="5">
    <source>
        <dbReference type="ARBA" id="ARBA00022842"/>
    </source>
</evidence>
<organism evidence="8 9">
    <name type="scientific">Kiloniella litopenaei</name>
    <dbReference type="NCBI Taxonomy" id="1549748"/>
    <lineage>
        <taxon>Bacteria</taxon>
        <taxon>Pseudomonadati</taxon>
        <taxon>Pseudomonadota</taxon>
        <taxon>Alphaproteobacteria</taxon>
        <taxon>Rhodospirillales</taxon>
        <taxon>Kiloniellaceae</taxon>
        <taxon>Kiloniella</taxon>
    </lineage>
</organism>
<comment type="caution">
    <text evidence="8">The sequence shown here is derived from an EMBL/GenBank/DDBJ whole genome shotgun (WGS) entry which is preliminary data.</text>
</comment>
<dbReference type="PANTHER" id="PTHR43281:SF1">
    <property type="entry name" value="FARNESYL DIPHOSPHATE SYNTHASE"/>
    <property type="match status" value="1"/>
</dbReference>
<dbReference type="GO" id="GO:0004659">
    <property type="term" value="F:prenyltransferase activity"/>
    <property type="evidence" value="ECO:0007669"/>
    <property type="project" value="InterPro"/>
</dbReference>
<dbReference type="AlphaFoldDB" id="A0A0M2RD81"/>
<dbReference type="OrthoDB" id="9805316at2"/>
<dbReference type="SFLD" id="SFLDS00005">
    <property type="entry name" value="Isoprenoid_Synthase_Type_I"/>
    <property type="match status" value="1"/>
</dbReference>
<comment type="cofactor">
    <cofactor evidence="1">
        <name>Mg(2+)</name>
        <dbReference type="ChEBI" id="CHEBI:18420"/>
    </cofactor>
</comment>
<evidence type="ECO:0000313" key="9">
    <source>
        <dbReference type="Proteomes" id="UP000034491"/>
    </source>
</evidence>
<dbReference type="GO" id="GO:0046872">
    <property type="term" value="F:metal ion binding"/>
    <property type="evidence" value="ECO:0007669"/>
    <property type="project" value="UniProtKB-KW"/>
</dbReference>
<dbReference type="RefSeq" id="WP_046503007.1">
    <property type="nucleotide sequence ID" value="NZ_LANI01000002.1"/>
</dbReference>
<keyword evidence="9" id="KW-1185">Reference proteome</keyword>
<evidence type="ECO:0000256" key="4">
    <source>
        <dbReference type="ARBA" id="ARBA00022723"/>
    </source>
</evidence>
<sequence length="299" mass="31964">MTDISSDIFGALTNCARAVEEKLDKLLPTVRTPEGEVVEAMRYSALGGGKRLRPFLVMETASLFNVEKDYALQVAAALEMVHCYSLVHDDLPAMDDSDLRRGQMTVHKKWDDATAILAGDGLLTEAFAVMADPATHPDMAVRLKLISGLAVASGAKGMVGGQMIDLSPSRADLNLAGITRLQALKTGALIRYACEAGAILGNAKPEEYQALSLYAEDIGLAFQIVDDLLDHEATPEETGKPTGVDSGAGKATFVGQLGLENAREKANVLIDSAKSRLDIFAGKAQLLRDTATFIVERRS</sequence>
<evidence type="ECO:0000256" key="1">
    <source>
        <dbReference type="ARBA" id="ARBA00001946"/>
    </source>
</evidence>
<proteinExistence type="inferred from homology"/>
<evidence type="ECO:0000256" key="3">
    <source>
        <dbReference type="ARBA" id="ARBA00022679"/>
    </source>
</evidence>
<gene>
    <name evidence="8" type="ORF">WH95_03745</name>
</gene>
<comment type="similarity">
    <text evidence="2 7">Belongs to the FPP/GGPP synthase family.</text>
</comment>
<reference evidence="8 9" key="1">
    <citation type="submission" date="2015-03" db="EMBL/GenBank/DDBJ databases">
        <title>Genome sequence of Kiloniella sp. P1-1, isolated from the gut microflora of Pacific white shrimp, Penaeus vannamei.</title>
        <authorList>
            <person name="Shao Z."/>
            <person name="Wang L."/>
            <person name="Li X."/>
        </authorList>
    </citation>
    <scope>NUCLEOTIDE SEQUENCE [LARGE SCALE GENOMIC DNA]</scope>
    <source>
        <strain evidence="8 9">P1-1</strain>
    </source>
</reference>
<dbReference type="FunFam" id="1.10.600.10:FF:000001">
    <property type="entry name" value="Geranylgeranyl diphosphate synthase"/>
    <property type="match status" value="1"/>
</dbReference>
<keyword evidence="3 7" id="KW-0808">Transferase</keyword>
<dbReference type="STRING" id="1549748.WH95_03745"/>
<dbReference type="InterPro" id="IPR053378">
    <property type="entry name" value="Prenyl_diphosphate_synthase"/>
</dbReference>
<evidence type="ECO:0000313" key="8">
    <source>
        <dbReference type="EMBL" id="KKJ78409.1"/>
    </source>
</evidence>
<dbReference type="InterPro" id="IPR008949">
    <property type="entry name" value="Isoprenoid_synthase_dom_sf"/>
</dbReference>
<dbReference type="Gene3D" id="1.10.600.10">
    <property type="entry name" value="Farnesyl Diphosphate Synthase"/>
    <property type="match status" value="1"/>
</dbReference>